<dbReference type="GO" id="GO:0016758">
    <property type="term" value="F:hexosyltransferase activity"/>
    <property type="evidence" value="ECO:0007669"/>
    <property type="project" value="InterPro"/>
</dbReference>
<protein>
    <submittedName>
        <fullName evidence="2">Polysaccharide biosynthesis protein CpsIbG</fullName>
    </submittedName>
</protein>
<sequence>MIFVTVGTHEQQFNRLIKEVDRLKGTGAIDQEVFIQTGYSDFEPQNCQWSKFLSYDDMNSYMKEAEIVITHGGPATFMNAVSKGKKLLWYLDKNSLESM</sequence>
<dbReference type="InterPro" id="IPR007235">
    <property type="entry name" value="Glyco_trans_28_C"/>
</dbReference>
<proteinExistence type="predicted"/>
<dbReference type="Proteomes" id="UP000254076">
    <property type="component" value="Unassembled WGS sequence"/>
</dbReference>
<feature type="domain" description="Glycosyl transferase family 28 C-terminal" evidence="1">
    <location>
        <begin position="1"/>
        <end position="88"/>
    </location>
</feature>
<accession>A0A8B4REI1</accession>
<evidence type="ECO:0000313" key="2">
    <source>
        <dbReference type="EMBL" id="SUN14691.1"/>
    </source>
</evidence>
<evidence type="ECO:0000259" key="1">
    <source>
        <dbReference type="Pfam" id="PF04101"/>
    </source>
</evidence>
<name>A0A8B4REI1_STRAG</name>
<dbReference type="Gene3D" id="3.40.50.2000">
    <property type="entry name" value="Glycogen Phosphorylase B"/>
    <property type="match status" value="1"/>
</dbReference>
<gene>
    <name evidence="2" type="ORF">NCTC8185_01985</name>
</gene>
<dbReference type="Pfam" id="PF04101">
    <property type="entry name" value="Glyco_tran_28_C"/>
    <property type="match status" value="1"/>
</dbReference>
<organism evidence="2 3">
    <name type="scientific">Streptococcus agalactiae</name>
    <dbReference type="NCBI Taxonomy" id="1311"/>
    <lineage>
        <taxon>Bacteria</taxon>
        <taxon>Bacillati</taxon>
        <taxon>Bacillota</taxon>
        <taxon>Bacilli</taxon>
        <taxon>Lactobacillales</taxon>
        <taxon>Streptococcaceae</taxon>
        <taxon>Streptococcus</taxon>
    </lineage>
</organism>
<dbReference type="EMBL" id="UHEQ01000004">
    <property type="protein sequence ID" value="SUN14691.1"/>
    <property type="molecule type" value="Genomic_DNA"/>
</dbReference>
<comment type="caution">
    <text evidence="2">The sequence shown here is derived from an EMBL/GenBank/DDBJ whole genome shotgun (WGS) entry which is preliminary data.</text>
</comment>
<reference evidence="2 3" key="1">
    <citation type="submission" date="2018-06" db="EMBL/GenBank/DDBJ databases">
        <authorList>
            <consortium name="Pathogen Informatics"/>
            <person name="Doyle S."/>
        </authorList>
    </citation>
    <scope>NUCLEOTIDE SEQUENCE [LARGE SCALE GENOMIC DNA]</scope>
    <source>
        <strain evidence="2 3">NCTC8185</strain>
    </source>
</reference>
<evidence type="ECO:0000313" key="3">
    <source>
        <dbReference type="Proteomes" id="UP000254076"/>
    </source>
</evidence>
<dbReference type="SUPFAM" id="SSF53756">
    <property type="entry name" value="UDP-Glycosyltransferase/glycogen phosphorylase"/>
    <property type="match status" value="1"/>
</dbReference>
<dbReference type="AlphaFoldDB" id="A0A8B4REI1"/>